<sequence length="98" mass="11364">MTKFIILLILISMLISESYPESKKQKGQINFSEEKPIHPFYEKYGEDGNLNCSEKQNCMSNCAGNIFVFNNKDKNQVIPRQGCINECNRILCRQEVKK</sequence>
<dbReference type="AlphaFoldDB" id="A0A2M9Y0W5"/>
<dbReference type="Proteomes" id="UP000297891">
    <property type="component" value="Unassembled WGS sequence"/>
</dbReference>
<dbReference type="RefSeq" id="WP_100791231.1">
    <property type="nucleotide sequence ID" value="NZ_NPDQ01000005.1"/>
</dbReference>
<dbReference type="EMBL" id="RQFP01000007">
    <property type="protein sequence ID" value="TGK94025.1"/>
    <property type="molecule type" value="Genomic_DNA"/>
</dbReference>
<accession>A0A2M9Y0W5</accession>
<name>A0A2M9Y0W5_9LEPT</name>
<dbReference type="OrthoDB" id="343178at2"/>
<organism evidence="1 2">
    <name type="scientific">Leptospira brenneri</name>
    <dbReference type="NCBI Taxonomy" id="2023182"/>
    <lineage>
        <taxon>Bacteria</taxon>
        <taxon>Pseudomonadati</taxon>
        <taxon>Spirochaetota</taxon>
        <taxon>Spirochaetia</taxon>
        <taxon>Leptospirales</taxon>
        <taxon>Leptospiraceae</taxon>
        <taxon>Leptospira</taxon>
    </lineage>
</organism>
<keyword evidence="2" id="KW-1185">Reference proteome</keyword>
<evidence type="ECO:0000313" key="2">
    <source>
        <dbReference type="Proteomes" id="UP000297891"/>
    </source>
</evidence>
<evidence type="ECO:0000313" key="1">
    <source>
        <dbReference type="EMBL" id="TGK94025.1"/>
    </source>
</evidence>
<protein>
    <submittedName>
        <fullName evidence="1">Uncharacterized protein</fullName>
    </submittedName>
</protein>
<proteinExistence type="predicted"/>
<comment type="caution">
    <text evidence="1">The sequence shown here is derived from an EMBL/GenBank/DDBJ whole genome shotgun (WGS) entry which is preliminary data.</text>
</comment>
<reference evidence="1" key="1">
    <citation type="journal article" date="2019" name="PLoS Negl. Trop. Dis.">
        <title>Revisiting the worldwide diversity of Leptospira species in the environment.</title>
        <authorList>
            <person name="Vincent A.T."/>
            <person name="Schiettekatte O."/>
            <person name="Bourhy P."/>
            <person name="Veyrier F.J."/>
            <person name="Picardeau M."/>
        </authorList>
    </citation>
    <scope>NUCLEOTIDE SEQUENCE [LARGE SCALE GENOMIC DNA]</scope>
    <source>
        <strain evidence="1">201800277</strain>
    </source>
</reference>
<gene>
    <name evidence="1" type="ORF">EHQ30_11235</name>
</gene>